<dbReference type="EMBL" id="FZTC01000015">
    <property type="protein sequence ID" value="SNU34309.1"/>
    <property type="molecule type" value="Genomic_DNA"/>
</dbReference>
<proteinExistence type="predicted"/>
<sequence length="42" mass="4697">MLMSDCLSMIPTLNNTGYMYSIIEWLNTSSCHLFTFGIYGAG</sequence>
<dbReference type="Proteomes" id="UP000220639">
    <property type="component" value="Unassembled WGS sequence"/>
</dbReference>
<protein>
    <submittedName>
        <fullName evidence="1">Uncharacterized protein</fullName>
    </submittedName>
</protein>
<gene>
    <name evidence="1" type="ORF">KOSB73_220428</name>
</gene>
<evidence type="ECO:0000313" key="1">
    <source>
        <dbReference type="EMBL" id="SNU34309.1"/>
    </source>
</evidence>
<accession>A0A285B015</accession>
<evidence type="ECO:0000313" key="2">
    <source>
        <dbReference type="Proteomes" id="UP000220639"/>
    </source>
</evidence>
<name>A0A285B015_9ENTR</name>
<organism evidence="1 2">
    <name type="scientific">Klebsiella grimontii</name>
    <dbReference type="NCBI Taxonomy" id="2058152"/>
    <lineage>
        <taxon>Bacteria</taxon>
        <taxon>Pseudomonadati</taxon>
        <taxon>Pseudomonadota</taxon>
        <taxon>Gammaproteobacteria</taxon>
        <taxon>Enterobacterales</taxon>
        <taxon>Enterobacteriaceae</taxon>
        <taxon>Klebsiella/Raoultella group</taxon>
        <taxon>Klebsiella</taxon>
    </lineage>
</organism>
<dbReference type="AlphaFoldDB" id="A0A285B015"/>
<reference evidence="2" key="1">
    <citation type="submission" date="2017-08" db="EMBL/GenBank/DDBJ databases">
        <authorList>
            <person name="Brisse S."/>
        </authorList>
    </citation>
    <scope>NUCLEOTIDE SEQUENCE [LARGE SCALE GENOMIC DNA]</scope>
    <source>
        <strain evidence="2">06D021</strain>
    </source>
</reference>